<comment type="caution">
    <text evidence="3">The sequence shown here is derived from an EMBL/GenBank/DDBJ whole genome shotgun (WGS) entry which is preliminary data.</text>
</comment>
<feature type="compositionally biased region" description="Gly residues" evidence="1">
    <location>
        <begin position="193"/>
        <end position="208"/>
    </location>
</feature>
<feature type="chain" id="PRO_5046155730" evidence="2">
    <location>
        <begin position="23"/>
        <end position="600"/>
    </location>
</feature>
<sequence>MKKQLLAMVTAGALLLSATACGKSESEQSVTVSLAEQTFTGTVNAISADEISLTTEDSGTVIIPLSPDTIFQQGQPGMGGQAPGGSAPDGEAPPDAPDGAMSNSETPPAAPDGAASGEANAPDIPDGAVSGGEEPPAMPENGTTSGQTPPEMPEGSAPADMTQPSLSYEDISQGDTVTVEVGDDGIATSVTLSGGGPGGGGMGGGMGGQSSAPDSYDAASEYTEDSEVSNSQLSSTGTDENAVLLATEGVTAHLDNVTITRQSDDSTGGDSSSFYGVGAAALVTDGTLVISGSTITTDTAGGAGVFSYGDGIAYVSDTSITTAQNTSGGIHVAGGGTLYAWDLSVVTEGESAAAIRSDRGSGTMVVDGGSYTSNGTGSPAVYSTADITIHNAALSATGSEAICIEGLNTIRLFDCDLSGNMSDLEQNDCTWNVILSQSMSGDSEVGNSTFEMVGGSLTADNGGMFYTTNTESTFVLSGVDITNAADSEFLLRCTGNGNDRGWGTTGANGADCHFTSIQQTLEGDITGTDGTIPYLVYRSLHLPACASRPYPICSRQRNLLFHSDCQYYWADSGFSNDIQPVLYSDHHSLFCQHLSDIAWN</sequence>
<dbReference type="Gene3D" id="2.160.20.20">
    <property type="match status" value="1"/>
</dbReference>
<organism evidence="3 4">
    <name type="scientific">Allofournierella massiliensis</name>
    <dbReference type="NCBI Taxonomy" id="1650663"/>
    <lineage>
        <taxon>Bacteria</taxon>
        <taxon>Bacillati</taxon>
        <taxon>Bacillota</taxon>
        <taxon>Clostridia</taxon>
        <taxon>Eubacteriales</taxon>
        <taxon>Oscillospiraceae</taxon>
        <taxon>Allofournierella</taxon>
    </lineage>
</organism>
<feature type="region of interest" description="Disordered" evidence="1">
    <location>
        <begin position="68"/>
        <end position="166"/>
    </location>
</feature>
<dbReference type="Proteomes" id="UP001529380">
    <property type="component" value="Unassembled WGS sequence"/>
</dbReference>
<dbReference type="PROSITE" id="PS51257">
    <property type="entry name" value="PROKAR_LIPOPROTEIN"/>
    <property type="match status" value="1"/>
</dbReference>
<feature type="compositionally biased region" description="Polar residues" evidence="1">
    <location>
        <begin position="228"/>
        <end position="237"/>
    </location>
</feature>
<evidence type="ECO:0000256" key="2">
    <source>
        <dbReference type="SAM" id="SignalP"/>
    </source>
</evidence>
<evidence type="ECO:0000256" key="1">
    <source>
        <dbReference type="SAM" id="MobiDB-lite"/>
    </source>
</evidence>
<feature type="region of interest" description="Disordered" evidence="1">
    <location>
        <begin position="188"/>
        <end position="237"/>
    </location>
</feature>
<reference evidence="3 4" key="1">
    <citation type="submission" date="2023-06" db="EMBL/GenBank/DDBJ databases">
        <title>Identification and characterization of horizontal gene transfer across gut microbiota members of farm animals based on homology search.</title>
        <authorList>
            <person name="Schwarzerova J."/>
            <person name="Nykrynova M."/>
            <person name="Jureckova K."/>
            <person name="Cejkova D."/>
            <person name="Rychlik I."/>
        </authorList>
    </citation>
    <scope>NUCLEOTIDE SEQUENCE [LARGE SCALE GENOMIC DNA]</scope>
    <source>
        <strain evidence="3 4">ET340</strain>
    </source>
</reference>
<keyword evidence="4" id="KW-1185">Reference proteome</keyword>
<protein>
    <submittedName>
        <fullName evidence="3">Uncharacterized protein</fullName>
    </submittedName>
</protein>
<dbReference type="InterPro" id="IPR012332">
    <property type="entry name" value="Autotransporter_pectin_lyase_C"/>
</dbReference>
<dbReference type="RefSeq" id="WP_289599842.1">
    <property type="nucleotide sequence ID" value="NZ_JAUDCL010000012.1"/>
</dbReference>
<accession>A0ABT7UQV6</accession>
<feature type="signal peptide" evidence="2">
    <location>
        <begin position="1"/>
        <end position="22"/>
    </location>
</feature>
<proteinExistence type="predicted"/>
<evidence type="ECO:0000313" key="3">
    <source>
        <dbReference type="EMBL" id="MDM8201268.1"/>
    </source>
</evidence>
<dbReference type="EMBL" id="JAUDCL010000012">
    <property type="protein sequence ID" value="MDM8201268.1"/>
    <property type="molecule type" value="Genomic_DNA"/>
</dbReference>
<keyword evidence="2" id="KW-0732">Signal</keyword>
<gene>
    <name evidence="3" type="ORF">QUW08_08195</name>
</gene>
<evidence type="ECO:0000313" key="4">
    <source>
        <dbReference type="Proteomes" id="UP001529380"/>
    </source>
</evidence>
<name>A0ABT7UQV6_9FIRM</name>